<feature type="transmembrane region" description="Helical" evidence="1">
    <location>
        <begin position="277"/>
        <end position="297"/>
    </location>
</feature>
<keyword evidence="3" id="KW-1185">Reference proteome</keyword>
<keyword evidence="1" id="KW-0812">Transmembrane</keyword>
<dbReference type="CDD" id="cd00037">
    <property type="entry name" value="CLECT"/>
    <property type="match status" value="1"/>
</dbReference>
<protein>
    <recommendedName>
        <fullName evidence="2">C-type lectin domain-containing protein</fullName>
    </recommendedName>
</protein>
<dbReference type="InterPro" id="IPR016186">
    <property type="entry name" value="C-type_lectin-like/link_sf"/>
</dbReference>
<feature type="transmembrane region" description="Helical" evidence="1">
    <location>
        <begin position="6"/>
        <end position="24"/>
    </location>
</feature>
<dbReference type="WBParaSite" id="MBELARI_LOCUS5578">
    <property type="protein sequence ID" value="MBELARI_LOCUS5578"/>
    <property type="gene ID" value="MBELARI_LOCUS5578"/>
</dbReference>
<proteinExistence type="predicted"/>
<name>A0AAF3FEX5_9BILA</name>
<evidence type="ECO:0000313" key="3">
    <source>
        <dbReference type="Proteomes" id="UP000887575"/>
    </source>
</evidence>
<dbReference type="Proteomes" id="UP000887575">
    <property type="component" value="Unassembled WGS sequence"/>
</dbReference>
<evidence type="ECO:0000259" key="2">
    <source>
        <dbReference type="PROSITE" id="PS50041"/>
    </source>
</evidence>
<dbReference type="SUPFAM" id="SSF56436">
    <property type="entry name" value="C-type lectin-like"/>
    <property type="match status" value="1"/>
</dbReference>
<accession>A0AAF3FEX5</accession>
<reference evidence="4" key="1">
    <citation type="submission" date="2024-02" db="UniProtKB">
        <authorList>
            <consortium name="WormBaseParasite"/>
        </authorList>
    </citation>
    <scope>IDENTIFICATION</scope>
</reference>
<keyword evidence="1" id="KW-1133">Transmembrane helix</keyword>
<keyword evidence="1" id="KW-0472">Membrane</keyword>
<dbReference type="AlphaFoldDB" id="A0AAF3FEX5"/>
<evidence type="ECO:0000256" key="1">
    <source>
        <dbReference type="SAM" id="Phobius"/>
    </source>
</evidence>
<sequence>MNSFHIFELYIFISCFIVAFSQDFKTKAKASLPKWCLERSCYEYNETLANYDTHAFACIKRGGNLAHIPTKRVNDFLAGIVILARLQHTPFIGYHFNVYRGSYEWISGHSIGYQPKIDTSNIAYAYWTSEAAAVINSRGQWVLYRKNSVTSSAFCEIPLINQNNFQESFEANFSKLVDAALAKQRQNKLDVLEILLYNGRLFAKNISMDKIGNFQEELVDQQEIILFLLQQIHDFYKEIDVTNIEAISQLNQTKLASKHELEEIMKRIHSNKIKNRLLLILMFTSFALLFAASFYYWRNEKKSSLLITISTPNPSPIVRFERLEHNADDVLYIENPVYNYV</sequence>
<organism evidence="3 4">
    <name type="scientific">Mesorhabditis belari</name>
    <dbReference type="NCBI Taxonomy" id="2138241"/>
    <lineage>
        <taxon>Eukaryota</taxon>
        <taxon>Metazoa</taxon>
        <taxon>Ecdysozoa</taxon>
        <taxon>Nematoda</taxon>
        <taxon>Chromadorea</taxon>
        <taxon>Rhabditida</taxon>
        <taxon>Rhabditina</taxon>
        <taxon>Rhabditomorpha</taxon>
        <taxon>Rhabditoidea</taxon>
        <taxon>Rhabditidae</taxon>
        <taxon>Mesorhabditinae</taxon>
        <taxon>Mesorhabditis</taxon>
    </lineage>
</organism>
<evidence type="ECO:0000313" key="4">
    <source>
        <dbReference type="WBParaSite" id="MBELARI_LOCUS5578"/>
    </source>
</evidence>
<dbReference type="InterPro" id="IPR001304">
    <property type="entry name" value="C-type_lectin-like"/>
</dbReference>
<feature type="domain" description="C-type lectin" evidence="2">
    <location>
        <begin position="37"/>
        <end position="141"/>
    </location>
</feature>
<dbReference type="PROSITE" id="PS50041">
    <property type="entry name" value="C_TYPE_LECTIN_2"/>
    <property type="match status" value="1"/>
</dbReference>
<dbReference type="Gene3D" id="3.10.100.10">
    <property type="entry name" value="Mannose-Binding Protein A, subunit A"/>
    <property type="match status" value="1"/>
</dbReference>
<dbReference type="InterPro" id="IPR016187">
    <property type="entry name" value="CTDL_fold"/>
</dbReference>